<dbReference type="Proteomes" id="UP000249218">
    <property type="component" value="Unassembled WGS sequence"/>
</dbReference>
<evidence type="ECO:0000256" key="1">
    <source>
        <dbReference type="SAM" id="Phobius"/>
    </source>
</evidence>
<dbReference type="OrthoDB" id="7414613at2759"/>
<evidence type="ECO:0008006" key="4">
    <source>
        <dbReference type="Google" id="ProtNLM"/>
    </source>
</evidence>
<keyword evidence="1" id="KW-1133">Transmembrane helix</keyword>
<feature type="transmembrane region" description="Helical" evidence="1">
    <location>
        <begin position="138"/>
        <end position="161"/>
    </location>
</feature>
<name>A0A2W1BYN9_HELAM</name>
<proteinExistence type="predicted"/>
<feature type="transmembrane region" description="Helical" evidence="1">
    <location>
        <begin position="86"/>
        <end position="110"/>
    </location>
</feature>
<feature type="transmembrane region" description="Helical" evidence="1">
    <location>
        <begin position="181"/>
        <end position="199"/>
    </location>
</feature>
<dbReference type="AlphaFoldDB" id="A0A2W1BYN9"/>
<sequence length="250" mass="29962">MWKKSIHAFKILPNNRLEKEVQRIVTPFNVILTAVCSPKFRIRNGYITPSSKKIHILLFFGITACNVWSCYGITKSQNEYTTTSIVSYFFSLTIFFYYIDFILFTSCNVLHSRRQVSLILKIQELYRNIDITKKVKNYIIWTWIWFLATFSVFLVNFLSFLMNLDRIFFIHLSTYFANLQFDLNFIYSVRIMTLLVIYLKEWTKSVVDLNEEEQNKEYFVKKFKTYQNILRAFKIFTLCFKDIVSTSSYI</sequence>
<evidence type="ECO:0000313" key="2">
    <source>
        <dbReference type="EMBL" id="PZC77806.1"/>
    </source>
</evidence>
<keyword evidence="3" id="KW-1185">Reference proteome</keyword>
<evidence type="ECO:0000313" key="3">
    <source>
        <dbReference type="Proteomes" id="UP000249218"/>
    </source>
</evidence>
<gene>
    <name evidence="2" type="primary">HaOG200688</name>
    <name evidence="2" type="ORF">B5X24_HaOG200688</name>
</gene>
<feature type="transmembrane region" description="Helical" evidence="1">
    <location>
        <begin position="56"/>
        <end position="74"/>
    </location>
</feature>
<reference evidence="2 3" key="1">
    <citation type="journal article" date="2017" name="BMC Biol.">
        <title>Genomic innovations, transcriptional plasticity and gene loss underlying the evolution and divergence of two highly polyphagous and invasive Helicoverpa pest species.</title>
        <authorList>
            <person name="Pearce S.L."/>
            <person name="Clarke D.F."/>
            <person name="East P.D."/>
            <person name="Elfekih S."/>
            <person name="Gordon K.H."/>
            <person name="Jermiin L.S."/>
            <person name="McGaughran A."/>
            <person name="Oakeshott J.G."/>
            <person name="Papanikolaou A."/>
            <person name="Perera O.P."/>
            <person name="Rane R.V."/>
            <person name="Richards S."/>
            <person name="Tay W.T."/>
            <person name="Walsh T.K."/>
            <person name="Anderson A."/>
            <person name="Anderson C.J."/>
            <person name="Asgari S."/>
            <person name="Board P.G."/>
            <person name="Bretschneider A."/>
            <person name="Campbell P.M."/>
            <person name="Chertemps T."/>
            <person name="Christeller J.T."/>
            <person name="Coppin C.W."/>
            <person name="Downes S.J."/>
            <person name="Duan G."/>
            <person name="Farnsworth C.A."/>
            <person name="Good R.T."/>
            <person name="Han L.B."/>
            <person name="Han Y.C."/>
            <person name="Hatje K."/>
            <person name="Horne I."/>
            <person name="Huang Y.P."/>
            <person name="Hughes D.S."/>
            <person name="Jacquin-Joly E."/>
            <person name="James W."/>
            <person name="Jhangiani S."/>
            <person name="Kollmar M."/>
            <person name="Kuwar S.S."/>
            <person name="Li S."/>
            <person name="Liu N.Y."/>
            <person name="Maibeche M.T."/>
            <person name="Miller J.R."/>
            <person name="Montagne N."/>
            <person name="Perry T."/>
            <person name="Qu J."/>
            <person name="Song S.V."/>
            <person name="Sutton G.G."/>
            <person name="Vogel H."/>
            <person name="Walenz B.P."/>
            <person name="Xu W."/>
            <person name="Zhang H.J."/>
            <person name="Zou Z."/>
            <person name="Batterham P."/>
            <person name="Edwards O.R."/>
            <person name="Feyereisen R."/>
            <person name="Gibbs R.A."/>
            <person name="Heckel D.G."/>
            <person name="McGrath A."/>
            <person name="Robin C."/>
            <person name="Scherer S.E."/>
            <person name="Worley K.C."/>
            <person name="Wu Y.D."/>
        </authorList>
    </citation>
    <scope>NUCLEOTIDE SEQUENCE [LARGE SCALE GENOMIC DNA]</scope>
    <source>
        <strain evidence="2">Harm_GR_Male_#8</strain>
        <tissue evidence="2">Whole organism</tissue>
    </source>
</reference>
<accession>A0A2W1BYN9</accession>
<protein>
    <recommendedName>
        <fullName evidence="4">Gustatory receptor</fullName>
    </recommendedName>
</protein>
<keyword evidence="1" id="KW-0812">Transmembrane</keyword>
<dbReference type="EMBL" id="KZ149918">
    <property type="protein sequence ID" value="PZC77806.1"/>
    <property type="molecule type" value="Genomic_DNA"/>
</dbReference>
<organism evidence="2 3">
    <name type="scientific">Helicoverpa armigera</name>
    <name type="common">Cotton bollworm</name>
    <name type="synonym">Heliothis armigera</name>
    <dbReference type="NCBI Taxonomy" id="29058"/>
    <lineage>
        <taxon>Eukaryota</taxon>
        <taxon>Metazoa</taxon>
        <taxon>Ecdysozoa</taxon>
        <taxon>Arthropoda</taxon>
        <taxon>Hexapoda</taxon>
        <taxon>Insecta</taxon>
        <taxon>Pterygota</taxon>
        <taxon>Neoptera</taxon>
        <taxon>Endopterygota</taxon>
        <taxon>Lepidoptera</taxon>
        <taxon>Glossata</taxon>
        <taxon>Ditrysia</taxon>
        <taxon>Noctuoidea</taxon>
        <taxon>Noctuidae</taxon>
        <taxon>Heliothinae</taxon>
        <taxon>Helicoverpa</taxon>
    </lineage>
</organism>
<keyword evidence="1" id="KW-0472">Membrane</keyword>